<dbReference type="EMBL" id="CAXIEN010000069">
    <property type="protein sequence ID" value="CAL1273687.1"/>
    <property type="molecule type" value="Genomic_DNA"/>
</dbReference>
<feature type="non-terminal residue" evidence="1">
    <location>
        <position position="67"/>
    </location>
</feature>
<keyword evidence="2" id="KW-1185">Reference proteome</keyword>
<gene>
    <name evidence="1" type="ORF">LARSCL_LOCUS7031</name>
</gene>
<protein>
    <submittedName>
        <fullName evidence="1">Uncharacterized protein</fullName>
    </submittedName>
</protein>
<sequence>NSLPEVTARLYCRKKLLQETLSAILNLFFLLMVDVKDFHFQISNASKEKKSGSITNAQKQQLYCEHR</sequence>
<accession>A0AAV1ZPR9</accession>
<evidence type="ECO:0000313" key="1">
    <source>
        <dbReference type="EMBL" id="CAL1273687.1"/>
    </source>
</evidence>
<proteinExistence type="predicted"/>
<organism evidence="1 2">
    <name type="scientific">Larinioides sclopetarius</name>
    <dbReference type="NCBI Taxonomy" id="280406"/>
    <lineage>
        <taxon>Eukaryota</taxon>
        <taxon>Metazoa</taxon>
        <taxon>Ecdysozoa</taxon>
        <taxon>Arthropoda</taxon>
        <taxon>Chelicerata</taxon>
        <taxon>Arachnida</taxon>
        <taxon>Araneae</taxon>
        <taxon>Araneomorphae</taxon>
        <taxon>Entelegynae</taxon>
        <taxon>Araneoidea</taxon>
        <taxon>Araneidae</taxon>
        <taxon>Larinioides</taxon>
    </lineage>
</organism>
<name>A0AAV1ZPR9_9ARAC</name>
<comment type="caution">
    <text evidence="1">The sequence shown here is derived from an EMBL/GenBank/DDBJ whole genome shotgun (WGS) entry which is preliminary data.</text>
</comment>
<reference evidence="1 2" key="1">
    <citation type="submission" date="2024-04" db="EMBL/GenBank/DDBJ databases">
        <authorList>
            <person name="Rising A."/>
            <person name="Reimegard J."/>
            <person name="Sonavane S."/>
            <person name="Akerstrom W."/>
            <person name="Nylinder S."/>
            <person name="Hedman E."/>
            <person name="Kallberg Y."/>
        </authorList>
    </citation>
    <scope>NUCLEOTIDE SEQUENCE [LARGE SCALE GENOMIC DNA]</scope>
</reference>
<dbReference type="Proteomes" id="UP001497382">
    <property type="component" value="Unassembled WGS sequence"/>
</dbReference>
<evidence type="ECO:0000313" key="2">
    <source>
        <dbReference type="Proteomes" id="UP001497382"/>
    </source>
</evidence>
<feature type="non-terminal residue" evidence="1">
    <location>
        <position position="1"/>
    </location>
</feature>
<dbReference type="AlphaFoldDB" id="A0AAV1ZPR9"/>